<dbReference type="InterPro" id="IPR017937">
    <property type="entry name" value="Thioredoxin_CS"/>
</dbReference>
<dbReference type="GO" id="GO:0030313">
    <property type="term" value="C:cell envelope"/>
    <property type="evidence" value="ECO:0007669"/>
    <property type="project" value="UniProtKB-SubCell"/>
</dbReference>
<dbReference type="GO" id="GO:0017004">
    <property type="term" value="P:cytochrome complex assembly"/>
    <property type="evidence" value="ECO:0007669"/>
    <property type="project" value="UniProtKB-KW"/>
</dbReference>
<dbReference type="PROSITE" id="PS00194">
    <property type="entry name" value="THIOREDOXIN_1"/>
    <property type="match status" value="1"/>
</dbReference>
<name>A0A9E8NHQ0_9BACT</name>
<dbReference type="PANTHER" id="PTHR42852:SF6">
    <property type="entry name" value="THIOL:DISULFIDE INTERCHANGE PROTEIN DSBE"/>
    <property type="match status" value="1"/>
</dbReference>
<accession>A0A9E8NHQ0</accession>
<dbReference type="GO" id="GO:0016209">
    <property type="term" value="F:antioxidant activity"/>
    <property type="evidence" value="ECO:0007669"/>
    <property type="project" value="InterPro"/>
</dbReference>
<dbReference type="RefSeq" id="WP_244820228.1">
    <property type="nucleotide sequence ID" value="NZ_CP112998.1"/>
</dbReference>
<evidence type="ECO:0000259" key="6">
    <source>
        <dbReference type="PROSITE" id="PS51352"/>
    </source>
</evidence>
<reference evidence="7" key="1">
    <citation type="submission" date="2022-11" db="EMBL/GenBank/DDBJ databases">
        <title>Dyadobacter pollutisoli sp. nov., isolated from plastic dumped soil.</title>
        <authorList>
            <person name="Kim J.M."/>
            <person name="Kim K.R."/>
            <person name="Lee J.K."/>
            <person name="Hao L."/>
            <person name="Jeon C.O."/>
        </authorList>
    </citation>
    <scope>NUCLEOTIDE SEQUENCE</scope>
    <source>
        <strain evidence="7">U1</strain>
    </source>
</reference>
<dbReference type="Pfam" id="PF00578">
    <property type="entry name" value="AhpC-TSA"/>
    <property type="match status" value="1"/>
</dbReference>
<dbReference type="Proteomes" id="UP001164653">
    <property type="component" value="Chromosome"/>
</dbReference>
<proteinExistence type="predicted"/>
<dbReference type="PROSITE" id="PS51257">
    <property type="entry name" value="PROKAR_LIPOPROTEIN"/>
    <property type="match status" value="1"/>
</dbReference>
<organism evidence="7 8">
    <name type="scientific">Dyadobacter pollutisoli</name>
    <dbReference type="NCBI Taxonomy" id="2910158"/>
    <lineage>
        <taxon>Bacteria</taxon>
        <taxon>Pseudomonadati</taxon>
        <taxon>Bacteroidota</taxon>
        <taxon>Cytophagia</taxon>
        <taxon>Cytophagales</taxon>
        <taxon>Spirosomataceae</taxon>
        <taxon>Dyadobacter</taxon>
    </lineage>
</organism>
<evidence type="ECO:0000256" key="5">
    <source>
        <dbReference type="SAM" id="SignalP"/>
    </source>
</evidence>
<keyword evidence="2" id="KW-0201">Cytochrome c-type biogenesis</keyword>
<evidence type="ECO:0000313" key="8">
    <source>
        <dbReference type="Proteomes" id="UP001164653"/>
    </source>
</evidence>
<evidence type="ECO:0000256" key="3">
    <source>
        <dbReference type="ARBA" id="ARBA00023157"/>
    </source>
</evidence>
<dbReference type="InterPro" id="IPR036249">
    <property type="entry name" value="Thioredoxin-like_sf"/>
</dbReference>
<dbReference type="EMBL" id="CP112998">
    <property type="protein sequence ID" value="WAC14861.1"/>
    <property type="molecule type" value="Genomic_DNA"/>
</dbReference>
<dbReference type="AlphaFoldDB" id="A0A9E8NHQ0"/>
<evidence type="ECO:0000256" key="4">
    <source>
        <dbReference type="ARBA" id="ARBA00023284"/>
    </source>
</evidence>
<evidence type="ECO:0000256" key="1">
    <source>
        <dbReference type="ARBA" id="ARBA00004196"/>
    </source>
</evidence>
<dbReference type="Gene3D" id="3.40.30.10">
    <property type="entry name" value="Glutaredoxin"/>
    <property type="match status" value="1"/>
</dbReference>
<keyword evidence="3" id="KW-1015">Disulfide bond</keyword>
<dbReference type="CDD" id="cd02966">
    <property type="entry name" value="TlpA_like_family"/>
    <property type="match status" value="1"/>
</dbReference>
<evidence type="ECO:0000256" key="2">
    <source>
        <dbReference type="ARBA" id="ARBA00022748"/>
    </source>
</evidence>
<keyword evidence="4" id="KW-0676">Redox-active center</keyword>
<dbReference type="GO" id="GO:0016491">
    <property type="term" value="F:oxidoreductase activity"/>
    <property type="evidence" value="ECO:0007669"/>
    <property type="project" value="InterPro"/>
</dbReference>
<dbReference type="SUPFAM" id="SSF52833">
    <property type="entry name" value="Thioredoxin-like"/>
    <property type="match status" value="1"/>
</dbReference>
<dbReference type="InterPro" id="IPR013766">
    <property type="entry name" value="Thioredoxin_domain"/>
</dbReference>
<keyword evidence="5" id="KW-0732">Signal</keyword>
<feature type="signal peptide" evidence="5">
    <location>
        <begin position="1"/>
        <end position="23"/>
    </location>
</feature>
<dbReference type="InterPro" id="IPR050553">
    <property type="entry name" value="Thioredoxin_ResA/DsbE_sf"/>
</dbReference>
<evidence type="ECO:0000313" key="7">
    <source>
        <dbReference type="EMBL" id="WAC14861.1"/>
    </source>
</evidence>
<sequence>MCRKQYKIFIICAMLIGCYSARAQPVEIKEGNVAPEIRVPNLKGDTIALSSLRGNLVLIDFWASWCAPCMEEQSELKQLYSKYGHLNGNVKGLRIFGVSLDSKKEAWKKAVRKYNLPWAQVSDLKFWTSPVAKDYQIEALPFNVIVDEQGVIIAMNLHGEALNDFVASYLKEK</sequence>
<comment type="subcellular location">
    <subcellularLocation>
        <location evidence="1">Cell envelope</location>
    </subcellularLocation>
</comment>
<keyword evidence="8" id="KW-1185">Reference proteome</keyword>
<dbReference type="KEGG" id="dpf:ON006_13030"/>
<feature type="chain" id="PRO_5039205637" evidence="5">
    <location>
        <begin position="24"/>
        <end position="173"/>
    </location>
</feature>
<dbReference type="InterPro" id="IPR000866">
    <property type="entry name" value="AhpC/TSA"/>
</dbReference>
<protein>
    <submittedName>
        <fullName evidence="7">TlpA disulfide reductase family protein</fullName>
    </submittedName>
</protein>
<dbReference type="PROSITE" id="PS51352">
    <property type="entry name" value="THIOREDOXIN_2"/>
    <property type="match status" value="1"/>
</dbReference>
<dbReference type="PANTHER" id="PTHR42852">
    <property type="entry name" value="THIOL:DISULFIDE INTERCHANGE PROTEIN DSBE"/>
    <property type="match status" value="1"/>
</dbReference>
<gene>
    <name evidence="7" type="ORF">ON006_13030</name>
</gene>
<feature type="domain" description="Thioredoxin" evidence="6">
    <location>
        <begin position="28"/>
        <end position="173"/>
    </location>
</feature>